<keyword evidence="4 5" id="KW-0862">Zinc</keyword>
<dbReference type="GO" id="GO:0006400">
    <property type="term" value="P:tRNA modification"/>
    <property type="evidence" value="ECO:0007669"/>
    <property type="project" value="InterPro"/>
</dbReference>
<reference evidence="8" key="1">
    <citation type="submission" date="2020-01" db="EMBL/GenBank/DDBJ databases">
        <title>Identification and distribution of gene clusters putatively required for synthesis of sphingolipid metabolism inhibitors in phylogenetically diverse species of the filamentous fungus Fusarium.</title>
        <authorList>
            <person name="Kim H.-S."/>
            <person name="Busman M."/>
            <person name="Brown D.W."/>
            <person name="Divon H."/>
            <person name="Uhlig S."/>
            <person name="Proctor R.H."/>
        </authorList>
    </citation>
    <scope>NUCLEOTIDE SEQUENCE</scope>
    <source>
        <strain evidence="8">NRRL 53441</strain>
    </source>
</reference>
<protein>
    <recommendedName>
        <fullName evidence="5">Queuine tRNA-ribosyltransferase accessory subunit 2</fullName>
    </recommendedName>
    <alternativeName>
        <fullName evidence="5">Queuine tRNA-ribosyltransferase domain-containing protein 1</fullName>
    </alternativeName>
</protein>
<accession>A0A8H4KAA5</accession>
<dbReference type="OrthoDB" id="27601at2759"/>
<dbReference type="InterPro" id="IPR002616">
    <property type="entry name" value="tRNA_ribo_trans-like"/>
</dbReference>
<dbReference type="InterPro" id="IPR028592">
    <property type="entry name" value="QTRTD1"/>
</dbReference>
<dbReference type="EMBL" id="JAADJG010000470">
    <property type="protein sequence ID" value="KAF4446246.1"/>
    <property type="molecule type" value="Genomic_DNA"/>
</dbReference>
<dbReference type="GO" id="GO:0005737">
    <property type="term" value="C:cytoplasm"/>
    <property type="evidence" value="ECO:0007669"/>
    <property type="project" value="UniProtKB-SubCell"/>
</dbReference>
<dbReference type="InterPro" id="IPR050852">
    <property type="entry name" value="Queuine_tRNA-ribosyltrfase"/>
</dbReference>
<dbReference type="Proteomes" id="UP000605986">
    <property type="component" value="Unassembled WGS sequence"/>
</dbReference>
<evidence type="ECO:0000313" key="9">
    <source>
        <dbReference type="Proteomes" id="UP000605986"/>
    </source>
</evidence>
<evidence type="ECO:0000259" key="7">
    <source>
        <dbReference type="Pfam" id="PF01702"/>
    </source>
</evidence>
<name>A0A8H4KAA5_9HYPO</name>
<feature type="binding site" evidence="5">
    <location>
        <position position="580"/>
    </location>
    <ligand>
        <name>Zn(2+)</name>
        <dbReference type="ChEBI" id="CHEBI:29105"/>
    </ligand>
</feature>
<feature type="domain" description="tRNA-guanine(15) transglycosylase-like" evidence="7">
    <location>
        <begin position="273"/>
        <end position="646"/>
    </location>
</feature>
<keyword evidence="1 5" id="KW-0963">Cytoplasm</keyword>
<gene>
    <name evidence="8" type="ORF">F53441_10088</name>
</gene>
<evidence type="ECO:0000256" key="2">
    <source>
        <dbReference type="ARBA" id="ARBA00022694"/>
    </source>
</evidence>
<comment type="subcellular location">
    <subcellularLocation>
        <location evidence="5">Cytoplasm</location>
    </subcellularLocation>
</comment>
<feature type="binding site" evidence="5">
    <location>
        <position position="582"/>
    </location>
    <ligand>
        <name>Zn(2+)</name>
        <dbReference type="ChEBI" id="CHEBI:29105"/>
    </ligand>
</feature>
<evidence type="ECO:0000256" key="6">
    <source>
        <dbReference type="SAM" id="MobiDB-lite"/>
    </source>
</evidence>
<keyword evidence="2 5" id="KW-0819">tRNA processing</keyword>
<dbReference type="Pfam" id="PF01702">
    <property type="entry name" value="TGT"/>
    <property type="match status" value="1"/>
</dbReference>
<comment type="similarity">
    <text evidence="5">Belongs to the queuine tRNA-ribosyltransferase family. QTRT2 subfamily.</text>
</comment>
<keyword evidence="9" id="KW-1185">Reference proteome</keyword>
<feature type="binding site" evidence="5">
    <location>
        <position position="611"/>
    </location>
    <ligand>
        <name>Zn(2+)</name>
        <dbReference type="ChEBI" id="CHEBI:29105"/>
    </ligand>
</feature>
<dbReference type="GO" id="GO:0046872">
    <property type="term" value="F:metal ion binding"/>
    <property type="evidence" value="ECO:0007669"/>
    <property type="project" value="UniProtKB-KW"/>
</dbReference>
<sequence length="715" mass="79335">MASLFSRLSRVSASRRLATLPLHLSRPRIFSVQDQRRALQATHWYRSSSPDKVKLTTREKLDKFLKTTANDKGPESAQGVHQRLTDINQNISFLLFFERESLKERMEIESEAKLNREGLRWTLAIIVLLCAIQAYFLQDYSKTLERTESSQSKPQCSGEKKESESLCESDVARPGLTKAVVMKTAKPEQEISEEGIECQLGSPKLDNIGISSEVGAPLIHQDEKPLHLLLATSSSFFPSSIKICHVKMTHPISKDSTLTMFELMKPAVTEAGAARLGRLAFASGRRTMQTPNYIAVASRGVVPHLTPDNVSKHTTFDAAYLAIEDFLEKSQPPVLQLPPGTPRNLQSFTAFPSDRALILGPRRFPAVTTPVGNAAHHISIFTSTGFRNLTVPEFAKTIELTQPDIAIPPADLFHSSTNPTSKRQIRMVERTEEWVDKFFHLSDPKGRLKEMGVSVFAPVLPVEYPIQWDYLRYLAEDVRDCLSGLAVYDVNLVPELSNYPSLGALPRLSFGPSKTPQDLLRQIALGIDVCTVPFANTASDAGIALSFTFPPPESSDKQPLGIDMWSEEHTASLQPLVDGCQCYTCTKHHRAFIKHLLNAKEMLGWNLLQIHNHAVLSSFFAGIRTALSESTEKFDELHKKFLAVYEPEIPVGTGVRPRARGYHFKSIAGQTKINEPSWQAFDSVDASPHPEAIAEPLAAVDGTLPVDGVAPNLEK</sequence>
<feature type="region of interest" description="Disordered" evidence="6">
    <location>
        <begin position="147"/>
        <end position="168"/>
    </location>
</feature>
<evidence type="ECO:0000313" key="8">
    <source>
        <dbReference type="EMBL" id="KAF4446246.1"/>
    </source>
</evidence>
<evidence type="ECO:0000256" key="3">
    <source>
        <dbReference type="ARBA" id="ARBA00022723"/>
    </source>
</evidence>
<evidence type="ECO:0000256" key="5">
    <source>
        <dbReference type="HAMAP-Rule" id="MF_03043"/>
    </source>
</evidence>
<dbReference type="SUPFAM" id="SSF51713">
    <property type="entry name" value="tRNA-guanine transglycosylase"/>
    <property type="match status" value="1"/>
</dbReference>
<keyword evidence="3 5" id="KW-0479">Metal-binding</keyword>
<feature type="binding site" evidence="5">
    <location>
        <position position="585"/>
    </location>
    <ligand>
        <name>Zn(2+)</name>
        <dbReference type="ChEBI" id="CHEBI:29105"/>
    </ligand>
</feature>
<dbReference type="PANTHER" id="PTHR46064">
    <property type="entry name" value="QUEUINE TRNA-RIBOSYLTRANSFERASE ACCESSORY SUBUNIT 2"/>
    <property type="match status" value="1"/>
</dbReference>
<dbReference type="AlphaFoldDB" id="A0A8H4KAA5"/>
<dbReference type="PANTHER" id="PTHR46064:SF1">
    <property type="entry name" value="QUEUINE TRNA-RIBOSYLTRANSFERASE ACCESSORY SUBUNIT 2"/>
    <property type="match status" value="1"/>
</dbReference>
<comment type="function">
    <text evidence="5">Non-catalytic subunit of the queuine tRNA-ribosyltransferase (TGT) that catalyzes the base-exchange of a guanine (G) residue with queuine (Q) at position 34 (anticodon wobble position) in tRNAs with GU(N) anticodons (tRNA-Asp, -Asn, -His and -Tyr), resulting in the hypermodified nucleoside queuosine (7-(((4,5-cis-dihydroxy-2-cyclopenten-1-yl)amino)methyl)-7-deazaguanosine).</text>
</comment>
<dbReference type="Gene3D" id="3.20.20.105">
    <property type="entry name" value="Queuine tRNA-ribosyltransferase-like"/>
    <property type="match status" value="1"/>
</dbReference>
<organism evidence="8 9">
    <name type="scientific">Fusarium austroafricanum</name>
    <dbReference type="NCBI Taxonomy" id="2364996"/>
    <lineage>
        <taxon>Eukaryota</taxon>
        <taxon>Fungi</taxon>
        <taxon>Dikarya</taxon>
        <taxon>Ascomycota</taxon>
        <taxon>Pezizomycotina</taxon>
        <taxon>Sordariomycetes</taxon>
        <taxon>Hypocreomycetidae</taxon>
        <taxon>Hypocreales</taxon>
        <taxon>Nectriaceae</taxon>
        <taxon>Fusarium</taxon>
        <taxon>Fusarium concolor species complex</taxon>
    </lineage>
</organism>
<comment type="cofactor">
    <cofactor evidence="5">
        <name>Zn(2+)</name>
        <dbReference type="ChEBI" id="CHEBI:29105"/>
    </cofactor>
    <text evidence="5">Binds 1 zinc ion per subunit.</text>
</comment>
<proteinExistence type="inferred from homology"/>
<evidence type="ECO:0000256" key="4">
    <source>
        <dbReference type="ARBA" id="ARBA00022833"/>
    </source>
</evidence>
<dbReference type="HAMAP" id="MF_03043">
    <property type="entry name" value="QTRT2"/>
    <property type="match status" value="1"/>
</dbReference>
<dbReference type="GO" id="GO:0008479">
    <property type="term" value="F:tRNA-guanosine(34) queuine transglycosylase activity"/>
    <property type="evidence" value="ECO:0007669"/>
    <property type="project" value="UniProtKB-UniRule"/>
</dbReference>
<comment type="subunit">
    <text evidence="5">Heterodimer of a catalytic subunit and an accessory subunit.</text>
</comment>
<comment type="caution">
    <text evidence="8">The sequence shown here is derived from an EMBL/GenBank/DDBJ whole genome shotgun (WGS) entry which is preliminary data.</text>
</comment>
<dbReference type="InterPro" id="IPR036511">
    <property type="entry name" value="TGT-like_sf"/>
</dbReference>
<evidence type="ECO:0000256" key="1">
    <source>
        <dbReference type="ARBA" id="ARBA00022490"/>
    </source>
</evidence>